<evidence type="ECO:0008006" key="3">
    <source>
        <dbReference type="Google" id="ProtNLM"/>
    </source>
</evidence>
<evidence type="ECO:0000313" key="1">
    <source>
        <dbReference type="EMBL" id="RKP30320.1"/>
    </source>
</evidence>
<dbReference type="OrthoDB" id="4015782at2759"/>
<keyword evidence="2" id="KW-1185">Reference proteome</keyword>
<dbReference type="EMBL" id="ML004461">
    <property type="protein sequence ID" value="RKP30320.1"/>
    <property type="molecule type" value="Genomic_DNA"/>
</dbReference>
<name>A0A4P9ZEF6_9ASCO</name>
<evidence type="ECO:0000313" key="2">
    <source>
        <dbReference type="Proteomes" id="UP000268321"/>
    </source>
</evidence>
<organism evidence="1 2">
    <name type="scientific">Metschnikowia bicuspidata</name>
    <dbReference type="NCBI Taxonomy" id="27322"/>
    <lineage>
        <taxon>Eukaryota</taxon>
        <taxon>Fungi</taxon>
        <taxon>Dikarya</taxon>
        <taxon>Ascomycota</taxon>
        <taxon>Saccharomycotina</taxon>
        <taxon>Pichiomycetes</taxon>
        <taxon>Metschnikowiaceae</taxon>
        <taxon>Metschnikowia</taxon>
    </lineage>
</organism>
<dbReference type="Proteomes" id="UP000268321">
    <property type="component" value="Unassembled WGS sequence"/>
</dbReference>
<dbReference type="AlphaFoldDB" id="A0A4P9ZEF6"/>
<reference evidence="2" key="1">
    <citation type="journal article" date="2018" name="Nat. Microbiol.">
        <title>Leveraging single-cell genomics to expand the fungal tree of life.</title>
        <authorList>
            <person name="Ahrendt S.R."/>
            <person name="Quandt C.A."/>
            <person name="Ciobanu D."/>
            <person name="Clum A."/>
            <person name="Salamov A."/>
            <person name="Andreopoulos B."/>
            <person name="Cheng J.F."/>
            <person name="Woyke T."/>
            <person name="Pelin A."/>
            <person name="Henrissat B."/>
            <person name="Reynolds N.K."/>
            <person name="Benny G.L."/>
            <person name="Smith M.E."/>
            <person name="James T.Y."/>
            <person name="Grigoriev I.V."/>
        </authorList>
    </citation>
    <scope>NUCLEOTIDE SEQUENCE [LARGE SCALE GENOMIC DNA]</scope>
    <source>
        <strain evidence="2">Baker2002</strain>
    </source>
</reference>
<sequence length="208" mass="23832">MRLLQNPLRWLRGVRIGNSEHLYLHHYDPAELAANPFANLLMATRNDISRRSCPIGDTIQVVVAKDGDRRWLKPVLEKPRHGQNPAKFVLNSRLYIKFHLRKRFFPVPLKFLAHSPAVVPQIKVLPEFENEVEKLYVDRIRELLAAAVVDHSSDNVLHLRPGLKNSVLWSKDKCVVTTNLVATPMTISYRANAELARILISLANFDTF</sequence>
<gene>
    <name evidence="1" type="ORF">METBISCDRAFT_16569</name>
</gene>
<proteinExistence type="predicted"/>
<protein>
    <recommendedName>
        <fullName evidence="3">Required for respiratory growth protein 8, mitochondrial</fullName>
    </recommendedName>
</protein>
<accession>A0A4P9ZEF6</accession>